<dbReference type="Ensembl" id="ENSPCET00000014236.1">
    <property type="protein sequence ID" value="ENSPCEP00000013729.1"/>
    <property type="gene ID" value="ENSPCEG00000010909.1"/>
</dbReference>
<reference evidence="5" key="2">
    <citation type="submission" date="2025-09" db="UniProtKB">
        <authorList>
            <consortium name="Ensembl"/>
        </authorList>
    </citation>
    <scope>IDENTIFICATION</scope>
</reference>
<dbReference type="Proteomes" id="UP000694393">
    <property type="component" value="Unplaced"/>
</dbReference>
<evidence type="ECO:0000256" key="1">
    <source>
        <dbReference type="ARBA" id="ARBA00005771"/>
    </source>
</evidence>
<dbReference type="EC" id="2.8.2.-" evidence="3"/>
<feature type="domain" description="Sulfotransferase" evidence="4">
    <location>
        <begin position="100"/>
        <end position="342"/>
    </location>
</feature>
<keyword evidence="6" id="KW-1185">Reference proteome</keyword>
<proteinExistence type="inferred from homology"/>
<dbReference type="SUPFAM" id="SSF52540">
    <property type="entry name" value="P-loop containing nucleoside triphosphate hydrolases"/>
    <property type="match status" value="1"/>
</dbReference>
<evidence type="ECO:0000256" key="2">
    <source>
        <dbReference type="ARBA" id="ARBA00022679"/>
    </source>
</evidence>
<dbReference type="Pfam" id="PF00685">
    <property type="entry name" value="Sulfotransfer_1"/>
    <property type="match status" value="1"/>
</dbReference>
<keyword evidence="2 3" id="KW-0808">Transferase</keyword>
<evidence type="ECO:0000259" key="4">
    <source>
        <dbReference type="Pfam" id="PF00685"/>
    </source>
</evidence>
<dbReference type="GO" id="GO:0008146">
    <property type="term" value="F:sulfotransferase activity"/>
    <property type="evidence" value="ECO:0007669"/>
    <property type="project" value="InterPro"/>
</dbReference>
<dbReference type="AlphaFoldDB" id="A0A8C8S3D4"/>
<protein>
    <recommendedName>
        <fullName evidence="3">Sulfotransferase</fullName>
        <ecNumber evidence="3">2.8.2.-</ecNumber>
    </recommendedName>
</protein>
<dbReference type="InterPro" id="IPR027417">
    <property type="entry name" value="P-loop_NTPase"/>
</dbReference>
<reference evidence="5" key="1">
    <citation type="submission" date="2025-08" db="UniProtKB">
        <authorList>
            <consortium name="Ensembl"/>
        </authorList>
    </citation>
    <scope>IDENTIFICATION</scope>
</reference>
<accession>A0A8C8S3D4</accession>
<dbReference type="PANTHER" id="PTHR11783">
    <property type="entry name" value="SULFOTRANSFERASE SULT"/>
    <property type="match status" value="1"/>
</dbReference>
<comment type="similarity">
    <text evidence="1 3">Belongs to the sulfotransferase 1 family.</text>
</comment>
<evidence type="ECO:0000313" key="5">
    <source>
        <dbReference type="Ensembl" id="ENSPCEP00000013729.1"/>
    </source>
</evidence>
<sequence length="356" mass="40961">MRIILDSEINREKPSVVHLISRSPTKRESVSVCLHSALHQERRMANFRKKFIDLVDKAMAAGATMDCEDLLFSYKGILYPTTVCSPEVFKALECFEARREDVILAGYPKSGTNWAGQILTDLVTTAAENTEDETNSLNDEELEEFPYLEIGDTEKYQRMEKLSSRRVILTHLFPHNLPESIFKNKAKILVLVRNPKDVATSFYHFTNDMSPLPSYATWDDFFTAFMTGKMPWGSYFDYICEWSKHVDEENVMTITYEELKENRALGVKKIAEFFGLLLTEEELQAVTDRSGFQAMKENAQKTHGAFGNILFRKGSVSDWKNLFTEDQNQEMDKTFEECLAKTKLGAKIKYELYCKA</sequence>
<organism evidence="5 6">
    <name type="scientific">Pelusios castaneus</name>
    <name type="common">West African mud turtle</name>
    <dbReference type="NCBI Taxonomy" id="367368"/>
    <lineage>
        <taxon>Eukaryota</taxon>
        <taxon>Metazoa</taxon>
        <taxon>Chordata</taxon>
        <taxon>Craniata</taxon>
        <taxon>Vertebrata</taxon>
        <taxon>Euteleostomi</taxon>
        <taxon>Archelosauria</taxon>
        <taxon>Testudinata</taxon>
        <taxon>Testudines</taxon>
        <taxon>Pleurodira</taxon>
        <taxon>Pelomedusidae</taxon>
        <taxon>Pelusios</taxon>
    </lineage>
</organism>
<name>A0A8C8S3D4_9SAUR</name>
<evidence type="ECO:0000313" key="6">
    <source>
        <dbReference type="Proteomes" id="UP000694393"/>
    </source>
</evidence>
<dbReference type="Gene3D" id="3.40.50.300">
    <property type="entry name" value="P-loop containing nucleotide triphosphate hydrolases"/>
    <property type="match status" value="1"/>
</dbReference>
<evidence type="ECO:0000256" key="3">
    <source>
        <dbReference type="RuleBase" id="RU361155"/>
    </source>
</evidence>
<dbReference type="InterPro" id="IPR000863">
    <property type="entry name" value="Sulfotransferase_dom"/>
</dbReference>